<evidence type="ECO:0000313" key="8">
    <source>
        <dbReference type="Proteomes" id="UP000547209"/>
    </source>
</evidence>
<dbReference type="Proteomes" id="UP000547209">
    <property type="component" value="Unassembled WGS sequence"/>
</dbReference>
<organism evidence="7 8">
    <name type="scientific">Cohnella nanjingensis</name>
    <dbReference type="NCBI Taxonomy" id="1387779"/>
    <lineage>
        <taxon>Bacteria</taxon>
        <taxon>Bacillati</taxon>
        <taxon>Bacillota</taxon>
        <taxon>Bacilli</taxon>
        <taxon>Bacillales</taxon>
        <taxon>Paenibacillaceae</taxon>
        <taxon>Cohnella</taxon>
    </lineage>
</organism>
<dbReference type="CDD" id="cd13560">
    <property type="entry name" value="PBP2_taurine"/>
    <property type="match status" value="1"/>
</dbReference>
<comment type="similarity">
    <text evidence="2">Belongs to the bacterial solute-binding protein SsuA/TauA family.</text>
</comment>
<dbReference type="AlphaFoldDB" id="A0A7X0RSU6"/>
<dbReference type="PANTHER" id="PTHR30024:SF47">
    <property type="entry name" value="TAURINE-BINDING PERIPLASMIC PROTEIN"/>
    <property type="match status" value="1"/>
</dbReference>
<evidence type="ECO:0000313" key="7">
    <source>
        <dbReference type="EMBL" id="MBB6672950.1"/>
    </source>
</evidence>
<dbReference type="InterPro" id="IPR010068">
    <property type="entry name" value="Peri-bd_TauA"/>
</dbReference>
<dbReference type="EMBL" id="JACJVP010000032">
    <property type="protein sequence ID" value="MBB6672950.1"/>
    <property type="molecule type" value="Genomic_DNA"/>
</dbReference>
<dbReference type="GO" id="GO:0042597">
    <property type="term" value="C:periplasmic space"/>
    <property type="evidence" value="ECO:0007669"/>
    <property type="project" value="UniProtKB-SubCell"/>
</dbReference>
<feature type="domain" description="Solute-binding protein family 3/N-terminal" evidence="6">
    <location>
        <begin position="45"/>
        <end position="263"/>
    </location>
</feature>
<sequence length="350" mass="36939">MIAVLAACGGNNGDAGKQSASSGNGASSSSSAGASATAATDLPKEIRIGYQVSPNGELTAKALGLAEKEFPGVKISWLKFDSGRDVNTAIASGSIDFGLVGTPPGASAVAQGLPDEIYYIHDVIGESEALVVQDASGIRSLEDLKGKTIATTFGSTSHFSLLSALKQANIDPSAIKIIDMQAPDLLAAWQRGDIDGAYIWQPVQSKLLGEKGKIVITSKEVAEKGALTGEFGVVHKDFIAKYPNVVKRYIAILDAGTKYYRDHPKEASEALSKELGLTPEETLKAMNEITVLDASQQTDPKYMGTPEQPGEFGTLLKATADFLVEQKSIKEAPDVSVFQKAIRNDLYAKS</sequence>
<keyword evidence="3" id="KW-0813">Transport</keyword>
<comment type="caution">
    <text evidence="7">The sequence shown here is derived from an EMBL/GenBank/DDBJ whole genome shotgun (WGS) entry which is preliminary data.</text>
</comment>
<proteinExistence type="inferred from homology"/>
<dbReference type="SMART" id="SM00062">
    <property type="entry name" value="PBPb"/>
    <property type="match status" value="1"/>
</dbReference>
<dbReference type="SUPFAM" id="SSF53850">
    <property type="entry name" value="Periplasmic binding protein-like II"/>
    <property type="match status" value="1"/>
</dbReference>
<comment type="subcellular location">
    <subcellularLocation>
        <location evidence="1">Periplasm</location>
    </subcellularLocation>
</comment>
<dbReference type="GO" id="GO:0042918">
    <property type="term" value="P:alkanesulfonate transmembrane transport"/>
    <property type="evidence" value="ECO:0007669"/>
    <property type="project" value="TreeGrafter"/>
</dbReference>
<name>A0A7X0RSU6_9BACL</name>
<dbReference type="PANTHER" id="PTHR30024">
    <property type="entry name" value="ALIPHATIC SULFONATES-BINDING PROTEIN-RELATED"/>
    <property type="match status" value="1"/>
</dbReference>
<keyword evidence="8" id="KW-1185">Reference proteome</keyword>
<dbReference type="InterPro" id="IPR010067">
    <property type="entry name" value="ABC_SsuA_sub-bd"/>
</dbReference>
<accession>A0A7X0RSU6</accession>
<keyword evidence="4" id="KW-0732">Signal</keyword>
<dbReference type="InterPro" id="IPR001638">
    <property type="entry name" value="Solute-binding_3/MltF_N"/>
</dbReference>
<feature type="region of interest" description="Disordered" evidence="5">
    <location>
        <begin position="13"/>
        <end position="34"/>
    </location>
</feature>
<evidence type="ECO:0000256" key="2">
    <source>
        <dbReference type="ARBA" id="ARBA00010742"/>
    </source>
</evidence>
<dbReference type="GO" id="GO:0016020">
    <property type="term" value="C:membrane"/>
    <property type="evidence" value="ECO:0007669"/>
    <property type="project" value="InterPro"/>
</dbReference>
<protein>
    <submittedName>
        <fullName evidence="7">Aliphatic sulfonate ABC transporter substrate-binding protein</fullName>
    </submittedName>
</protein>
<evidence type="ECO:0000256" key="1">
    <source>
        <dbReference type="ARBA" id="ARBA00004418"/>
    </source>
</evidence>
<dbReference type="InterPro" id="IPR015168">
    <property type="entry name" value="SsuA/THI5"/>
</dbReference>
<reference evidence="7 8" key="1">
    <citation type="submission" date="2020-08" db="EMBL/GenBank/DDBJ databases">
        <title>Cohnella phylogeny.</title>
        <authorList>
            <person name="Dunlap C."/>
        </authorList>
    </citation>
    <scope>NUCLEOTIDE SEQUENCE [LARGE SCALE GENOMIC DNA]</scope>
    <source>
        <strain evidence="7 8">DSM 28246</strain>
    </source>
</reference>
<dbReference type="Gene3D" id="3.40.190.10">
    <property type="entry name" value="Periplasmic binding protein-like II"/>
    <property type="match status" value="2"/>
</dbReference>
<gene>
    <name evidence="7" type="ORF">H7C19_19915</name>
</gene>
<evidence type="ECO:0000259" key="6">
    <source>
        <dbReference type="SMART" id="SM00062"/>
    </source>
</evidence>
<evidence type="ECO:0000256" key="5">
    <source>
        <dbReference type="SAM" id="MobiDB-lite"/>
    </source>
</evidence>
<evidence type="ECO:0000256" key="3">
    <source>
        <dbReference type="ARBA" id="ARBA00022448"/>
    </source>
</evidence>
<dbReference type="GO" id="GO:0042626">
    <property type="term" value="F:ATPase-coupled transmembrane transporter activity"/>
    <property type="evidence" value="ECO:0007669"/>
    <property type="project" value="InterPro"/>
</dbReference>
<dbReference type="Pfam" id="PF09084">
    <property type="entry name" value="NMT1"/>
    <property type="match status" value="1"/>
</dbReference>
<evidence type="ECO:0000256" key="4">
    <source>
        <dbReference type="ARBA" id="ARBA00022729"/>
    </source>
</evidence>
<feature type="compositionally biased region" description="Low complexity" evidence="5">
    <location>
        <begin position="19"/>
        <end position="34"/>
    </location>
</feature>
<dbReference type="NCBIfam" id="TIGR01728">
    <property type="entry name" value="SsuA_fam"/>
    <property type="match status" value="1"/>
</dbReference>